<name>A0ACB9IWW7_9ASTR</name>
<dbReference type="Proteomes" id="UP001056120">
    <property type="component" value="Linkage Group LG06"/>
</dbReference>
<proteinExistence type="predicted"/>
<dbReference type="EMBL" id="CM042023">
    <property type="protein sequence ID" value="KAI3812504.1"/>
    <property type="molecule type" value="Genomic_DNA"/>
</dbReference>
<protein>
    <submittedName>
        <fullName evidence="1">Uncharacterized protein</fullName>
    </submittedName>
</protein>
<reference evidence="1 2" key="2">
    <citation type="journal article" date="2022" name="Mol. Ecol. Resour.">
        <title>The genomes of chicory, endive, great burdock and yacon provide insights into Asteraceae paleo-polyploidization history and plant inulin production.</title>
        <authorList>
            <person name="Fan W."/>
            <person name="Wang S."/>
            <person name="Wang H."/>
            <person name="Wang A."/>
            <person name="Jiang F."/>
            <person name="Liu H."/>
            <person name="Zhao H."/>
            <person name="Xu D."/>
            <person name="Zhang Y."/>
        </authorList>
    </citation>
    <scope>NUCLEOTIDE SEQUENCE [LARGE SCALE GENOMIC DNA]</scope>
    <source>
        <strain evidence="2">cv. Yunnan</strain>
        <tissue evidence="1">Leaves</tissue>
    </source>
</reference>
<sequence>MLMIMLLTLFPSSRDMYCCFQLLWIMQTQNFTSCFLCWSFFALIRGLKKKRGVKADGLAEVQNEFLFGLKWAQIYNLRIGVDLNNYKNK</sequence>
<evidence type="ECO:0000313" key="1">
    <source>
        <dbReference type="EMBL" id="KAI3812504.1"/>
    </source>
</evidence>
<accession>A0ACB9IWW7</accession>
<reference evidence="2" key="1">
    <citation type="journal article" date="2022" name="Mol. Ecol. Resour.">
        <title>The genomes of chicory, endive, great burdock and yacon provide insights into Asteraceae palaeo-polyploidization history and plant inulin production.</title>
        <authorList>
            <person name="Fan W."/>
            <person name="Wang S."/>
            <person name="Wang H."/>
            <person name="Wang A."/>
            <person name="Jiang F."/>
            <person name="Liu H."/>
            <person name="Zhao H."/>
            <person name="Xu D."/>
            <person name="Zhang Y."/>
        </authorList>
    </citation>
    <scope>NUCLEOTIDE SEQUENCE [LARGE SCALE GENOMIC DNA]</scope>
    <source>
        <strain evidence="2">cv. Yunnan</strain>
    </source>
</reference>
<gene>
    <name evidence="1" type="ORF">L1987_17214</name>
</gene>
<organism evidence="1 2">
    <name type="scientific">Smallanthus sonchifolius</name>
    <dbReference type="NCBI Taxonomy" id="185202"/>
    <lineage>
        <taxon>Eukaryota</taxon>
        <taxon>Viridiplantae</taxon>
        <taxon>Streptophyta</taxon>
        <taxon>Embryophyta</taxon>
        <taxon>Tracheophyta</taxon>
        <taxon>Spermatophyta</taxon>
        <taxon>Magnoliopsida</taxon>
        <taxon>eudicotyledons</taxon>
        <taxon>Gunneridae</taxon>
        <taxon>Pentapetalae</taxon>
        <taxon>asterids</taxon>
        <taxon>campanulids</taxon>
        <taxon>Asterales</taxon>
        <taxon>Asteraceae</taxon>
        <taxon>Asteroideae</taxon>
        <taxon>Heliantheae alliance</taxon>
        <taxon>Millerieae</taxon>
        <taxon>Smallanthus</taxon>
    </lineage>
</organism>
<comment type="caution">
    <text evidence="1">The sequence shown here is derived from an EMBL/GenBank/DDBJ whole genome shotgun (WGS) entry which is preliminary data.</text>
</comment>
<evidence type="ECO:0000313" key="2">
    <source>
        <dbReference type="Proteomes" id="UP001056120"/>
    </source>
</evidence>
<keyword evidence="2" id="KW-1185">Reference proteome</keyword>